<feature type="compositionally biased region" description="Basic and acidic residues" evidence="1">
    <location>
        <begin position="93"/>
        <end position="103"/>
    </location>
</feature>
<feature type="compositionally biased region" description="Basic and acidic residues" evidence="1">
    <location>
        <begin position="53"/>
        <end position="71"/>
    </location>
</feature>
<evidence type="ECO:0000313" key="2">
    <source>
        <dbReference type="EMBL" id="KAK5098619.1"/>
    </source>
</evidence>
<dbReference type="InterPro" id="IPR044688">
    <property type="entry name" value="SCI-1-like"/>
</dbReference>
<comment type="caution">
    <text evidence="2">The sequence shown here is derived from an EMBL/GenBank/DDBJ whole genome shotgun (WGS) entry which is preliminary data.</text>
</comment>
<reference evidence="2 3" key="1">
    <citation type="submission" date="2023-08" db="EMBL/GenBank/DDBJ databases">
        <title>Black Yeasts Isolated from many extreme environments.</title>
        <authorList>
            <person name="Coleine C."/>
            <person name="Stajich J.E."/>
            <person name="Selbmann L."/>
        </authorList>
    </citation>
    <scope>NUCLEOTIDE SEQUENCE [LARGE SCALE GENOMIC DNA]</scope>
    <source>
        <strain evidence="2 3">CCFEE 5885</strain>
    </source>
</reference>
<organism evidence="2 3">
    <name type="scientific">Lithohypha guttulata</name>
    <dbReference type="NCBI Taxonomy" id="1690604"/>
    <lineage>
        <taxon>Eukaryota</taxon>
        <taxon>Fungi</taxon>
        <taxon>Dikarya</taxon>
        <taxon>Ascomycota</taxon>
        <taxon>Pezizomycotina</taxon>
        <taxon>Eurotiomycetes</taxon>
        <taxon>Chaetothyriomycetidae</taxon>
        <taxon>Chaetothyriales</taxon>
        <taxon>Trichomeriaceae</taxon>
        <taxon>Lithohypha</taxon>
    </lineage>
</organism>
<feature type="compositionally biased region" description="Polar residues" evidence="1">
    <location>
        <begin position="105"/>
        <end position="119"/>
    </location>
</feature>
<protein>
    <submittedName>
        <fullName evidence="2">Uncharacterized protein</fullName>
    </submittedName>
</protein>
<feature type="compositionally biased region" description="Basic and acidic residues" evidence="1">
    <location>
        <begin position="208"/>
        <end position="251"/>
    </location>
</feature>
<sequence length="279" mass="32360">MFALYLDIQKSLEIEEITEDEVRGRWKSFVNKWNRGELPEGWYDPSTLQKATQAHEADHVDTNAAQKDKPLPRPTTSGDDEDDDDFGPALPQAERDFVVRRDPLSSASGPTIPSLQDLQSRNEDARLAAEIARERRLDDMQNERKSERKVQKERLDEMVPRAEAGTRERQLEKKREVAASNRAFATSKDDGGDVEVRESDLMGEDNLSELKRMKKEQDRRKTEREIKRDEIMRARAAEREERSQRLREKEDKTMSMLKELARARFGDGNERSATLREDD</sequence>
<proteinExistence type="predicted"/>
<dbReference type="PANTHER" id="PTHR34117:SF1">
    <property type="entry name" value="STYLE CELL-CYCLE INHIBITOR 1"/>
    <property type="match status" value="1"/>
</dbReference>
<evidence type="ECO:0000256" key="1">
    <source>
        <dbReference type="SAM" id="MobiDB-lite"/>
    </source>
</evidence>
<dbReference type="Proteomes" id="UP001345013">
    <property type="component" value="Unassembled WGS sequence"/>
</dbReference>
<accession>A0ABR0KJX6</accession>
<evidence type="ECO:0000313" key="3">
    <source>
        <dbReference type="Proteomes" id="UP001345013"/>
    </source>
</evidence>
<keyword evidence="3" id="KW-1185">Reference proteome</keyword>
<dbReference type="EMBL" id="JAVRRG010000013">
    <property type="protein sequence ID" value="KAK5098619.1"/>
    <property type="molecule type" value="Genomic_DNA"/>
</dbReference>
<feature type="region of interest" description="Disordered" evidence="1">
    <location>
        <begin position="36"/>
        <end position="251"/>
    </location>
</feature>
<feature type="compositionally biased region" description="Basic and acidic residues" evidence="1">
    <location>
        <begin position="187"/>
        <end position="200"/>
    </location>
</feature>
<gene>
    <name evidence="2" type="ORF">LTR24_001724</name>
</gene>
<dbReference type="PANTHER" id="PTHR34117">
    <property type="entry name" value="STYLE CELL-CYCLE INHIBITOR 1"/>
    <property type="match status" value="1"/>
</dbReference>
<feature type="compositionally biased region" description="Basic and acidic residues" evidence="1">
    <location>
        <begin position="120"/>
        <end position="177"/>
    </location>
</feature>
<name>A0ABR0KJX6_9EURO</name>